<accession>A0A1P8Q5M9</accession>
<name>A0A1P8Q5M9_9LACO</name>
<protein>
    <submittedName>
        <fullName evidence="1">Uncharacterized protein</fullName>
    </submittedName>
</protein>
<dbReference type="AlphaFoldDB" id="A0A1P8Q5M9"/>
<dbReference type="KEGG" id="lalw:BTM29_11535"/>
<evidence type="ECO:0000313" key="2">
    <source>
        <dbReference type="Proteomes" id="UP000187499"/>
    </source>
</evidence>
<dbReference type="STRING" id="1847728.BTM29_11535"/>
<dbReference type="Proteomes" id="UP000187499">
    <property type="component" value="Chromosome"/>
</dbReference>
<evidence type="ECO:0000313" key="1">
    <source>
        <dbReference type="EMBL" id="APX73145.1"/>
    </source>
</evidence>
<dbReference type="RefSeq" id="WP_076617999.1">
    <property type="nucleotide sequence ID" value="NZ_CP019323.1"/>
</dbReference>
<proteinExistence type="predicted"/>
<sequence length="175" mass="19813">MKNSIKRHRKSWLIVSLCFLISLITISISSSTINVEAKASKTKTEKLNKKINKSMAKSIKEDKGFADGTLDENGNPTQNGTPNHAFDWANYVVKIKMSGKKRVNVHVTTEFSSLSKSDKNNVALKAQNTALQGMEDHKNVKEETYTEGLYTVLYRDGDYVGRSKMSNFKQFKWLK</sequence>
<organism evidence="1 2">
    <name type="scientific">Companilactobacillus allii</name>
    <dbReference type="NCBI Taxonomy" id="1847728"/>
    <lineage>
        <taxon>Bacteria</taxon>
        <taxon>Bacillati</taxon>
        <taxon>Bacillota</taxon>
        <taxon>Bacilli</taxon>
        <taxon>Lactobacillales</taxon>
        <taxon>Lactobacillaceae</taxon>
        <taxon>Companilactobacillus</taxon>
    </lineage>
</organism>
<reference evidence="2" key="1">
    <citation type="submission" date="2016-12" db="EMBL/GenBank/DDBJ databases">
        <authorList>
            <person name="Jung M.Y."/>
            <person name="Lee S.H."/>
        </authorList>
    </citation>
    <scope>NUCLEOTIDE SEQUENCE [LARGE SCALE GENOMIC DNA]</scope>
    <source>
        <strain evidence="2">WiKim39</strain>
    </source>
</reference>
<dbReference type="EMBL" id="CP019323">
    <property type="protein sequence ID" value="APX73145.1"/>
    <property type="molecule type" value="Genomic_DNA"/>
</dbReference>
<keyword evidence="2" id="KW-1185">Reference proteome</keyword>
<dbReference type="OrthoDB" id="2325003at2"/>
<gene>
    <name evidence="1" type="ORF">BTM29_11535</name>
</gene>